<organism evidence="2">
    <name type="scientific">Streptomyces bottropensis</name>
    <dbReference type="NCBI Taxonomy" id="42235"/>
    <lineage>
        <taxon>Bacteria</taxon>
        <taxon>Bacillati</taxon>
        <taxon>Actinomycetota</taxon>
        <taxon>Actinomycetes</taxon>
        <taxon>Kitasatosporales</taxon>
        <taxon>Streptomycetaceae</taxon>
        <taxon>Streptomyces</taxon>
    </lineage>
</organism>
<reference evidence="2" key="1">
    <citation type="journal article" date="2015" name="Chem. Sci.">
        <title>Biosynthesis of trioxacarcin revealing a different starter unit and complex tailoring steps for type II polyketide synthase.</title>
        <authorList>
            <person name="Zhang M."/>
            <person name="Hou X.-F."/>
            <person name="Qi L.-H."/>
            <person name="Yin Y."/>
            <person name="Li Q."/>
            <person name="Pan H.-X."/>
            <person name="Chen X.-Y."/>
            <person name="Tang G.-L."/>
        </authorList>
    </citation>
    <scope>NUCLEOTIDE SEQUENCE</scope>
    <source>
        <strain evidence="2">DO-45</strain>
    </source>
</reference>
<protein>
    <submittedName>
        <fullName evidence="2">TxnU1</fullName>
    </submittedName>
</protein>
<name>A0A0K1H3E8_9ACTN</name>
<evidence type="ECO:0000256" key="1">
    <source>
        <dbReference type="SAM" id="MobiDB-lite"/>
    </source>
</evidence>
<dbReference type="EMBL" id="KP410250">
    <property type="protein sequence ID" value="AKT74274.1"/>
    <property type="molecule type" value="Genomic_DNA"/>
</dbReference>
<proteinExistence type="predicted"/>
<sequence>MPPAAAKESPPRGLPSPVGTWTARVRRPGGDSAGSFCFTAYGHALLTVGGVGAGRWSSLGPGDFLFRITEPLLDDRGACVGWVDIEQLASQRGGSFTSRGTSRVYDADGRLTRAVPVEIHATRVGS</sequence>
<feature type="region of interest" description="Disordered" evidence="1">
    <location>
        <begin position="1"/>
        <end position="25"/>
    </location>
</feature>
<evidence type="ECO:0000313" key="2">
    <source>
        <dbReference type="EMBL" id="AKT74274.1"/>
    </source>
</evidence>
<accession>A0A0K1H3E8</accession>
<dbReference type="AlphaFoldDB" id="A0A0K1H3E8"/>